<evidence type="ECO:0000313" key="1">
    <source>
        <dbReference type="EMBL" id="QEX23618.1"/>
    </source>
</evidence>
<dbReference type="EMBL" id="CP042582">
    <property type="protein sequence ID" value="QEX23618.1"/>
    <property type="molecule type" value="Genomic_DNA"/>
</dbReference>
<evidence type="ECO:0008006" key="3">
    <source>
        <dbReference type="Google" id="ProtNLM"/>
    </source>
</evidence>
<dbReference type="AlphaFoldDB" id="A0A5J6N0T8"/>
<name>A0A5J6N0T8_9PROT</name>
<gene>
    <name evidence="1" type="ORF">FRZ61_35560</name>
</gene>
<protein>
    <recommendedName>
        <fullName evidence="3">DUF523 domain-containing protein</fullName>
    </recommendedName>
</protein>
<evidence type="ECO:0000313" key="2">
    <source>
        <dbReference type="Proteomes" id="UP000325797"/>
    </source>
</evidence>
<keyword evidence="2" id="KW-1185">Reference proteome</keyword>
<dbReference type="Proteomes" id="UP000325797">
    <property type="component" value="Chromosome"/>
</dbReference>
<dbReference type="KEGG" id="hadh:FRZ61_35560"/>
<accession>A0A5J6N0T8</accession>
<organism evidence="1 2">
    <name type="scientific">Hypericibacter adhaerens</name>
    <dbReference type="NCBI Taxonomy" id="2602016"/>
    <lineage>
        <taxon>Bacteria</taxon>
        <taxon>Pseudomonadati</taxon>
        <taxon>Pseudomonadota</taxon>
        <taxon>Alphaproteobacteria</taxon>
        <taxon>Rhodospirillales</taxon>
        <taxon>Dongiaceae</taxon>
        <taxon>Hypericibacter</taxon>
    </lineage>
</organism>
<reference evidence="1 2" key="1">
    <citation type="submission" date="2019-08" db="EMBL/GenBank/DDBJ databases">
        <title>Hyperibacter terrae gen. nov., sp. nov. and Hyperibacter viscosus sp. nov., two new members in the family Rhodospirillaceae isolated from the rhizosphere of Hypericum perforatum.</title>
        <authorList>
            <person name="Noviana Z."/>
        </authorList>
    </citation>
    <scope>NUCLEOTIDE SEQUENCE [LARGE SCALE GENOMIC DNA]</scope>
    <source>
        <strain evidence="1 2">R5959</strain>
    </source>
</reference>
<sequence>MPETGSRTRVALLSHCLANQNAKVDEYALCPGVVSPVVAILKEFGYAIQQMPCPEMAFLGVNRWWQVKEQYDTPGFRRHCRNLAFSVAELLEARVARGCEDLVLVGVDGSGSSAVTFTGIGPAWGGRPEDMSWEVVPGKGVWIEELEQVLAERGLPVPRGFGVAMELPGFTMEKAMAEFRGFLAAGRAGLDAQQ</sequence>
<proteinExistence type="predicted"/>